<proteinExistence type="inferred from homology"/>
<sequence>MRLSKKVAVVTGGDKGIGRAISLRLAKEDADVVIANIHTERAKEVRNEIKKIERRCIVIKTDVTRSNEVNVMVEKVIKEFGQIDILVNNAGISSMAPMVDLKERDWNANMSVNAKGVFLCSKAVAKHMIQRRSGKIINNASLAAKRGALFLGHYSASKFAVLGLTYTMAIELAPYNITVNAVCPGIVETDMIRREWKWEGNLRGMTPEKVRKEVLSTIPLGRLAKPEDIAGVVAFLASEDADYITGQAININGGMESH</sequence>
<gene>
    <name evidence="2" type="ORF">S12H4_06361</name>
</gene>
<dbReference type="PRINTS" id="PR00080">
    <property type="entry name" value="SDRFAMILY"/>
</dbReference>
<dbReference type="FunFam" id="3.40.50.720:FF:000084">
    <property type="entry name" value="Short-chain dehydrogenase reductase"/>
    <property type="match status" value="1"/>
</dbReference>
<dbReference type="SUPFAM" id="SSF51735">
    <property type="entry name" value="NAD(P)-binding Rossmann-fold domains"/>
    <property type="match status" value="1"/>
</dbReference>
<dbReference type="EMBL" id="BARW01002226">
    <property type="protein sequence ID" value="GAI69174.1"/>
    <property type="molecule type" value="Genomic_DNA"/>
</dbReference>
<dbReference type="NCBIfam" id="NF009466">
    <property type="entry name" value="PRK12826.1-2"/>
    <property type="match status" value="1"/>
</dbReference>
<dbReference type="AlphaFoldDB" id="X1SMZ2"/>
<dbReference type="NCBIfam" id="NF005559">
    <property type="entry name" value="PRK07231.1"/>
    <property type="match status" value="1"/>
</dbReference>
<dbReference type="PANTHER" id="PTHR42879:SF2">
    <property type="entry name" value="3-OXOACYL-[ACYL-CARRIER-PROTEIN] REDUCTASE FABG"/>
    <property type="match status" value="1"/>
</dbReference>
<dbReference type="InterPro" id="IPR050259">
    <property type="entry name" value="SDR"/>
</dbReference>
<comment type="similarity">
    <text evidence="1">Belongs to the short-chain dehydrogenases/reductases (SDR) family.</text>
</comment>
<dbReference type="InterPro" id="IPR036291">
    <property type="entry name" value="NAD(P)-bd_dom_sf"/>
</dbReference>
<dbReference type="InterPro" id="IPR002347">
    <property type="entry name" value="SDR_fam"/>
</dbReference>
<evidence type="ECO:0000313" key="2">
    <source>
        <dbReference type="EMBL" id="GAI69174.1"/>
    </source>
</evidence>
<dbReference type="GO" id="GO:0032787">
    <property type="term" value="P:monocarboxylic acid metabolic process"/>
    <property type="evidence" value="ECO:0007669"/>
    <property type="project" value="UniProtKB-ARBA"/>
</dbReference>
<protein>
    <submittedName>
        <fullName evidence="2">Uncharacterized protein</fullName>
    </submittedName>
</protein>
<evidence type="ECO:0000256" key="1">
    <source>
        <dbReference type="ARBA" id="ARBA00006484"/>
    </source>
</evidence>
<reference evidence="2" key="1">
    <citation type="journal article" date="2014" name="Front. Microbiol.">
        <title>High frequency of phylogenetically diverse reductive dehalogenase-homologous genes in deep subseafloor sedimentary metagenomes.</title>
        <authorList>
            <person name="Kawai M."/>
            <person name="Futagami T."/>
            <person name="Toyoda A."/>
            <person name="Takaki Y."/>
            <person name="Nishi S."/>
            <person name="Hori S."/>
            <person name="Arai W."/>
            <person name="Tsubouchi T."/>
            <person name="Morono Y."/>
            <person name="Uchiyama I."/>
            <person name="Ito T."/>
            <person name="Fujiyama A."/>
            <person name="Inagaki F."/>
            <person name="Takami H."/>
        </authorList>
    </citation>
    <scope>NUCLEOTIDE SEQUENCE</scope>
    <source>
        <strain evidence="2">Expedition CK06-06</strain>
    </source>
</reference>
<dbReference type="PANTHER" id="PTHR42879">
    <property type="entry name" value="3-OXOACYL-(ACYL-CARRIER-PROTEIN) REDUCTASE"/>
    <property type="match status" value="1"/>
</dbReference>
<comment type="caution">
    <text evidence="2">The sequence shown here is derived from an EMBL/GenBank/DDBJ whole genome shotgun (WGS) entry which is preliminary data.</text>
</comment>
<organism evidence="2">
    <name type="scientific">marine sediment metagenome</name>
    <dbReference type="NCBI Taxonomy" id="412755"/>
    <lineage>
        <taxon>unclassified sequences</taxon>
        <taxon>metagenomes</taxon>
        <taxon>ecological metagenomes</taxon>
    </lineage>
</organism>
<name>X1SMZ2_9ZZZZ</name>
<dbReference type="Gene3D" id="3.40.50.720">
    <property type="entry name" value="NAD(P)-binding Rossmann-like Domain"/>
    <property type="match status" value="1"/>
</dbReference>
<accession>X1SMZ2</accession>
<dbReference type="InterPro" id="IPR020904">
    <property type="entry name" value="Sc_DH/Rdtase_CS"/>
</dbReference>
<dbReference type="Pfam" id="PF00106">
    <property type="entry name" value="adh_short"/>
    <property type="match status" value="1"/>
</dbReference>
<dbReference type="PRINTS" id="PR00081">
    <property type="entry name" value="GDHRDH"/>
</dbReference>
<dbReference type="PROSITE" id="PS00061">
    <property type="entry name" value="ADH_SHORT"/>
    <property type="match status" value="1"/>
</dbReference>